<keyword evidence="4" id="KW-0460">Magnesium</keyword>
<accession>A0ABX1R5G5</accession>
<dbReference type="InterPro" id="IPR023214">
    <property type="entry name" value="HAD_sf"/>
</dbReference>
<comment type="cofactor">
    <cofactor evidence="1">
        <name>Mg(2+)</name>
        <dbReference type="ChEBI" id="CHEBI:18420"/>
    </cofactor>
</comment>
<keyword evidence="3" id="KW-0479">Metal-binding</keyword>
<comment type="similarity">
    <text evidence="2">Belongs to the HAD-like hydrolase superfamily. CbbY/CbbZ/Gph/YieH family.</text>
</comment>
<dbReference type="CDD" id="cd07505">
    <property type="entry name" value="HAD_BPGM-like"/>
    <property type="match status" value="1"/>
</dbReference>
<gene>
    <name evidence="6" type="ORF">HCJ96_10080</name>
</gene>
<proteinExistence type="inferred from homology"/>
<dbReference type="InterPro" id="IPR023198">
    <property type="entry name" value="PGP-like_dom2"/>
</dbReference>
<dbReference type="RefSeq" id="WP_169210926.1">
    <property type="nucleotide sequence ID" value="NZ_JAATNW010000005.1"/>
</dbReference>
<evidence type="ECO:0000256" key="4">
    <source>
        <dbReference type="ARBA" id="ARBA00022842"/>
    </source>
</evidence>
<dbReference type="SFLD" id="SFLDG01129">
    <property type="entry name" value="C1.5:_HAD__Beta-PGM__Phosphata"/>
    <property type="match status" value="1"/>
</dbReference>
<organism evidence="6 7">
    <name type="scientific">Alteromonas ponticola</name>
    <dbReference type="NCBI Taxonomy" id="2720613"/>
    <lineage>
        <taxon>Bacteria</taxon>
        <taxon>Pseudomonadati</taxon>
        <taxon>Pseudomonadota</taxon>
        <taxon>Gammaproteobacteria</taxon>
        <taxon>Alteromonadales</taxon>
        <taxon>Alteromonadaceae</taxon>
        <taxon>Alteromonas/Salinimonas group</taxon>
        <taxon>Alteromonas</taxon>
    </lineage>
</organism>
<dbReference type="PANTHER" id="PTHR46193">
    <property type="entry name" value="6-PHOSPHOGLUCONATE PHOSPHATASE"/>
    <property type="match status" value="1"/>
</dbReference>
<dbReference type="PANTHER" id="PTHR46193:SF18">
    <property type="entry name" value="HEXITOL PHOSPHATASE B"/>
    <property type="match status" value="1"/>
</dbReference>
<dbReference type="InterPro" id="IPR051600">
    <property type="entry name" value="Beta-PGM-like"/>
</dbReference>
<dbReference type="InterPro" id="IPR036412">
    <property type="entry name" value="HAD-like_sf"/>
</dbReference>
<dbReference type="SFLD" id="SFLDS00003">
    <property type="entry name" value="Haloacid_Dehalogenase"/>
    <property type="match status" value="1"/>
</dbReference>
<evidence type="ECO:0000313" key="7">
    <source>
        <dbReference type="Proteomes" id="UP000709336"/>
    </source>
</evidence>
<comment type="caution">
    <text evidence="6">The sequence shown here is derived from an EMBL/GenBank/DDBJ whole genome shotgun (WGS) entry which is preliminary data.</text>
</comment>
<sequence length="223" mass="24356">MSATSPLIKHAKAVLFDHDGTLVDSEETHFTLWADILRQHGVTLSRQFYSDVMAGIPVAKNAQDVVSAFSLDVNADELIEEKQQRLRDFLSHQAFPLMPGSRAVVERCIQQGLHLAIVTGGSRLAVEKTLSENGWQDTFCVTVAVEDVRVSKPAPDCYKKALALLGIKAAEAVALEDTEHGMQSALDADLRCIVIPTSLSNGQDFTNASFRYTSLDACMASEF</sequence>
<evidence type="ECO:0000256" key="2">
    <source>
        <dbReference type="ARBA" id="ARBA00006171"/>
    </source>
</evidence>
<dbReference type="Pfam" id="PF13419">
    <property type="entry name" value="HAD_2"/>
    <property type="match status" value="1"/>
</dbReference>
<dbReference type="InterPro" id="IPR006439">
    <property type="entry name" value="HAD-SF_hydro_IA"/>
</dbReference>
<reference evidence="6 7" key="1">
    <citation type="submission" date="2020-03" db="EMBL/GenBank/DDBJ databases">
        <title>Alteromonas ponticola sp. nov., isolated from seawater.</title>
        <authorList>
            <person name="Yoon J.-H."/>
            <person name="Kim Y.-O."/>
        </authorList>
    </citation>
    <scope>NUCLEOTIDE SEQUENCE [LARGE SCALE GENOMIC DNA]</scope>
    <source>
        <strain evidence="6 7">MYP5</strain>
    </source>
</reference>
<keyword evidence="5" id="KW-0119">Carbohydrate metabolism</keyword>
<evidence type="ECO:0000256" key="3">
    <source>
        <dbReference type="ARBA" id="ARBA00022723"/>
    </source>
</evidence>
<dbReference type="PRINTS" id="PR00413">
    <property type="entry name" value="HADHALOGNASE"/>
</dbReference>
<keyword evidence="7" id="KW-1185">Reference proteome</keyword>
<dbReference type="Gene3D" id="1.10.150.240">
    <property type="entry name" value="Putative phosphatase, domain 2"/>
    <property type="match status" value="1"/>
</dbReference>
<dbReference type="Proteomes" id="UP000709336">
    <property type="component" value="Unassembled WGS sequence"/>
</dbReference>
<protein>
    <submittedName>
        <fullName evidence="6">HAD family phosphatase</fullName>
    </submittedName>
</protein>
<dbReference type="SUPFAM" id="SSF56784">
    <property type="entry name" value="HAD-like"/>
    <property type="match status" value="1"/>
</dbReference>
<dbReference type="NCBIfam" id="TIGR01509">
    <property type="entry name" value="HAD-SF-IA-v3"/>
    <property type="match status" value="1"/>
</dbReference>
<dbReference type="Gene3D" id="3.40.50.1000">
    <property type="entry name" value="HAD superfamily/HAD-like"/>
    <property type="match status" value="1"/>
</dbReference>
<evidence type="ECO:0000256" key="5">
    <source>
        <dbReference type="ARBA" id="ARBA00023277"/>
    </source>
</evidence>
<evidence type="ECO:0000256" key="1">
    <source>
        <dbReference type="ARBA" id="ARBA00001946"/>
    </source>
</evidence>
<dbReference type="EMBL" id="JAATNW010000005">
    <property type="protein sequence ID" value="NMH60367.1"/>
    <property type="molecule type" value="Genomic_DNA"/>
</dbReference>
<name>A0ABX1R5G5_9ALTE</name>
<dbReference type="InterPro" id="IPR041492">
    <property type="entry name" value="HAD_2"/>
</dbReference>
<evidence type="ECO:0000313" key="6">
    <source>
        <dbReference type="EMBL" id="NMH60367.1"/>
    </source>
</evidence>